<keyword evidence="2" id="KW-0812">Transmembrane</keyword>
<dbReference type="PROSITE" id="PS50835">
    <property type="entry name" value="IG_LIKE"/>
    <property type="match status" value="1"/>
</dbReference>
<dbReference type="InterPro" id="IPR003599">
    <property type="entry name" value="Ig_sub"/>
</dbReference>
<dbReference type="InterPro" id="IPR036179">
    <property type="entry name" value="Ig-like_dom_sf"/>
</dbReference>
<dbReference type="InterPro" id="IPR007110">
    <property type="entry name" value="Ig-like_dom"/>
</dbReference>
<dbReference type="EMBL" id="JAHUTI010019903">
    <property type="protein sequence ID" value="MED6238153.1"/>
    <property type="molecule type" value="Genomic_DNA"/>
</dbReference>
<feature type="domain" description="Ig-like" evidence="4">
    <location>
        <begin position="48"/>
        <end position="128"/>
    </location>
</feature>
<accession>A0ABU7AKL4</accession>
<dbReference type="Proteomes" id="UP001345963">
    <property type="component" value="Unassembled WGS sequence"/>
</dbReference>
<protein>
    <recommendedName>
        <fullName evidence="4">Ig-like domain-containing protein</fullName>
    </recommendedName>
</protein>
<evidence type="ECO:0000313" key="6">
    <source>
        <dbReference type="Proteomes" id="UP001345963"/>
    </source>
</evidence>
<keyword evidence="2" id="KW-0472">Membrane</keyword>
<feature type="region of interest" description="Disordered" evidence="1">
    <location>
        <begin position="162"/>
        <end position="187"/>
    </location>
</feature>
<dbReference type="InterPro" id="IPR013783">
    <property type="entry name" value="Ig-like_fold"/>
</dbReference>
<name>A0ABU7AKL4_9TELE</name>
<organism evidence="5 6">
    <name type="scientific">Ataeniobius toweri</name>
    <dbReference type="NCBI Taxonomy" id="208326"/>
    <lineage>
        <taxon>Eukaryota</taxon>
        <taxon>Metazoa</taxon>
        <taxon>Chordata</taxon>
        <taxon>Craniata</taxon>
        <taxon>Vertebrata</taxon>
        <taxon>Euteleostomi</taxon>
        <taxon>Actinopterygii</taxon>
        <taxon>Neopterygii</taxon>
        <taxon>Teleostei</taxon>
        <taxon>Neoteleostei</taxon>
        <taxon>Acanthomorphata</taxon>
        <taxon>Ovalentaria</taxon>
        <taxon>Atherinomorphae</taxon>
        <taxon>Cyprinodontiformes</taxon>
        <taxon>Goodeidae</taxon>
        <taxon>Ataeniobius</taxon>
    </lineage>
</organism>
<dbReference type="SUPFAM" id="SSF48726">
    <property type="entry name" value="Immunoglobulin"/>
    <property type="match status" value="1"/>
</dbReference>
<dbReference type="SMART" id="SM00409">
    <property type="entry name" value="IG"/>
    <property type="match status" value="1"/>
</dbReference>
<sequence length="187" mass="20787">MARTERDLLLGLVIACFCSSFVTAECNGCNIRDCCKDLPNKTECDLKPWVNHSVTAVKEGDDVKLECTHNIPESNLTYTWFKDNVKTGDSSKTYFMENVLSSKNGKYKCCVKTLCGDCESEPFDLKVANNSIVILVVCGVSAVALILIMGVAMKIKLKKDQAQHKERMRQRAQDTQNAGPIPLPRGY</sequence>
<dbReference type="Pfam" id="PF13895">
    <property type="entry name" value="Ig_2"/>
    <property type="match status" value="1"/>
</dbReference>
<dbReference type="Gene3D" id="2.60.40.10">
    <property type="entry name" value="Immunoglobulins"/>
    <property type="match status" value="1"/>
</dbReference>
<feature type="transmembrane region" description="Helical" evidence="2">
    <location>
        <begin position="132"/>
        <end position="153"/>
    </location>
</feature>
<keyword evidence="3" id="KW-0732">Signal</keyword>
<evidence type="ECO:0000256" key="2">
    <source>
        <dbReference type="SAM" id="Phobius"/>
    </source>
</evidence>
<gene>
    <name evidence="5" type="ORF">ATANTOWER_010540</name>
</gene>
<proteinExistence type="predicted"/>
<evidence type="ECO:0000313" key="5">
    <source>
        <dbReference type="EMBL" id="MED6238153.1"/>
    </source>
</evidence>
<feature type="signal peptide" evidence="3">
    <location>
        <begin position="1"/>
        <end position="24"/>
    </location>
</feature>
<evidence type="ECO:0000256" key="1">
    <source>
        <dbReference type="SAM" id="MobiDB-lite"/>
    </source>
</evidence>
<comment type="caution">
    <text evidence="5">The sequence shown here is derived from an EMBL/GenBank/DDBJ whole genome shotgun (WGS) entry which is preliminary data.</text>
</comment>
<feature type="compositionally biased region" description="Basic and acidic residues" evidence="1">
    <location>
        <begin position="162"/>
        <end position="172"/>
    </location>
</feature>
<keyword evidence="6" id="KW-1185">Reference proteome</keyword>
<evidence type="ECO:0000256" key="3">
    <source>
        <dbReference type="SAM" id="SignalP"/>
    </source>
</evidence>
<keyword evidence="2" id="KW-1133">Transmembrane helix</keyword>
<reference evidence="5 6" key="1">
    <citation type="submission" date="2021-07" db="EMBL/GenBank/DDBJ databases">
        <authorList>
            <person name="Palmer J.M."/>
        </authorList>
    </citation>
    <scope>NUCLEOTIDE SEQUENCE [LARGE SCALE GENOMIC DNA]</scope>
    <source>
        <strain evidence="5 6">AT_MEX2019</strain>
        <tissue evidence="5">Muscle</tissue>
    </source>
</reference>
<evidence type="ECO:0000259" key="4">
    <source>
        <dbReference type="PROSITE" id="PS50835"/>
    </source>
</evidence>
<feature type="chain" id="PRO_5047338264" description="Ig-like domain-containing protein" evidence="3">
    <location>
        <begin position="25"/>
        <end position="187"/>
    </location>
</feature>